<dbReference type="OMA" id="QNTIRMG"/>
<dbReference type="HOGENOM" id="CLU_014184_1_1_1"/>
<dbReference type="OrthoDB" id="5817230at2759"/>
<evidence type="ECO:0000256" key="7">
    <source>
        <dbReference type="SAM" id="MobiDB-lite"/>
    </source>
</evidence>
<dbReference type="GeneID" id="6015477"/>
<keyword evidence="1 6" id="KW-0479">Metal-binding</keyword>
<keyword evidence="4" id="KW-0807">Transducer</keyword>
<dbReference type="FunFam" id="3.40.50.300:FF:000692">
    <property type="entry name" value="Guanine nucleotide-binding protein subunit alpha"/>
    <property type="match status" value="1"/>
</dbReference>
<dbReference type="AlphaFoldDB" id="A8P563"/>
<dbReference type="SUPFAM" id="SSF47895">
    <property type="entry name" value="Transducin (alpha subunit), insertion domain"/>
    <property type="match status" value="1"/>
</dbReference>
<dbReference type="GO" id="GO:0005834">
    <property type="term" value="C:heterotrimeric G-protein complex"/>
    <property type="evidence" value="ECO:0007669"/>
    <property type="project" value="TreeGrafter"/>
</dbReference>
<dbReference type="InterPro" id="IPR001019">
    <property type="entry name" value="Gprotein_alpha_su"/>
</dbReference>
<dbReference type="GO" id="GO:0001664">
    <property type="term" value="F:G protein-coupled receptor binding"/>
    <property type="evidence" value="ECO:0007669"/>
    <property type="project" value="TreeGrafter"/>
</dbReference>
<organism evidence="8 9">
    <name type="scientific">Coprinopsis cinerea (strain Okayama-7 / 130 / ATCC MYA-4618 / FGSC 9003)</name>
    <name type="common">Inky cap fungus</name>
    <name type="synonym">Hormographiella aspergillata</name>
    <dbReference type="NCBI Taxonomy" id="240176"/>
    <lineage>
        <taxon>Eukaryota</taxon>
        <taxon>Fungi</taxon>
        <taxon>Dikarya</taxon>
        <taxon>Basidiomycota</taxon>
        <taxon>Agaricomycotina</taxon>
        <taxon>Agaricomycetes</taxon>
        <taxon>Agaricomycetidae</taxon>
        <taxon>Agaricales</taxon>
        <taxon>Agaricineae</taxon>
        <taxon>Psathyrellaceae</taxon>
        <taxon>Coprinopsis</taxon>
    </lineage>
</organism>
<dbReference type="KEGG" id="cci:CC1G_12358"/>
<protein>
    <recommendedName>
        <fullName evidence="10">G-alpha-domain-containing protein</fullName>
    </recommendedName>
</protein>
<dbReference type="InParanoid" id="A8P563"/>
<dbReference type="Proteomes" id="UP000001861">
    <property type="component" value="Unassembled WGS sequence"/>
</dbReference>
<evidence type="ECO:0000313" key="9">
    <source>
        <dbReference type="Proteomes" id="UP000001861"/>
    </source>
</evidence>
<evidence type="ECO:0000256" key="2">
    <source>
        <dbReference type="ARBA" id="ARBA00022741"/>
    </source>
</evidence>
<dbReference type="VEuPathDB" id="FungiDB:CC1G_12358"/>
<dbReference type="PANTHER" id="PTHR10218:SF360">
    <property type="entry name" value="GUANINE NUCLEOTIDE-BINDING PROTEIN SUBUNIT ALPHA HOMOLOG"/>
    <property type="match status" value="1"/>
</dbReference>
<dbReference type="InterPro" id="IPR011025">
    <property type="entry name" value="GproteinA_insert"/>
</dbReference>
<dbReference type="GO" id="GO:0046872">
    <property type="term" value="F:metal ion binding"/>
    <property type="evidence" value="ECO:0007669"/>
    <property type="project" value="UniProtKB-KW"/>
</dbReference>
<sequence>MAPSLDLSDPLSRAVAPPPNETTEEREARMLEEKRAKSISDAIDEEIEAQRVAVKKGPKPIKILLLGQSESDFQLMFEPKAFQLEKASWRAVIQLNLVRSFHVIIDALTRAQQLGADFQEGQETIIIPTDLLKTKLRLTPLLAIEDILIRRLTPVGSGEIEATQLSSGKTYTERTKHYIKEVAVNSANQWKDTFNRLVRVEAQRHSFESVDGIDWDDPNDPGRVLHECAEDMIKLWADPITQKVLQIQGIRMQDAAGFFLDQIERITAPRYIPTVDDILRARLKTLAAWVPFFDDMDTIIFLAPISGFDQNLAEDPRMNRLADSVSLWSELTRNQLLKETNLILFLNKVDIFKAKLEAGIKFGDHVVSYGDRPNTFEHTTACPAVAIRV</sequence>
<dbReference type="eggNOG" id="KOG0082">
    <property type="taxonomic scope" value="Eukaryota"/>
</dbReference>
<evidence type="ECO:0000256" key="4">
    <source>
        <dbReference type="ARBA" id="ARBA00023224"/>
    </source>
</evidence>
<evidence type="ECO:0000256" key="6">
    <source>
        <dbReference type="PIRSR" id="PIRSR601019-2"/>
    </source>
</evidence>
<feature type="binding site" evidence="6">
    <location>
        <position position="285"/>
    </location>
    <ligand>
        <name>Mg(2+)</name>
        <dbReference type="ChEBI" id="CHEBI:18420"/>
    </ligand>
</feature>
<dbReference type="GO" id="GO:0007188">
    <property type="term" value="P:adenylate cyclase-modulating G protein-coupled receptor signaling pathway"/>
    <property type="evidence" value="ECO:0007669"/>
    <property type="project" value="TreeGrafter"/>
</dbReference>
<evidence type="ECO:0000256" key="3">
    <source>
        <dbReference type="ARBA" id="ARBA00023134"/>
    </source>
</evidence>
<evidence type="ECO:0008006" key="10">
    <source>
        <dbReference type="Google" id="ProtNLM"/>
    </source>
</evidence>
<dbReference type="GO" id="GO:0005737">
    <property type="term" value="C:cytoplasm"/>
    <property type="evidence" value="ECO:0007669"/>
    <property type="project" value="TreeGrafter"/>
</dbReference>
<reference evidence="8 9" key="1">
    <citation type="journal article" date="2010" name="Proc. Natl. Acad. Sci. U.S.A.">
        <title>Insights into evolution of multicellular fungi from the assembled chromosomes of the mushroom Coprinopsis cinerea (Coprinus cinereus).</title>
        <authorList>
            <person name="Stajich J.E."/>
            <person name="Wilke S.K."/>
            <person name="Ahren D."/>
            <person name="Au C.H."/>
            <person name="Birren B.W."/>
            <person name="Borodovsky M."/>
            <person name="Burns C."/>
            <person name="Canback B."/>
            <person name="Casselton L.A."/>
            <person name="Cheng C.K."/>
            <person name="Deng J."/>
            <person name="Dietrich F.S."/>
            <person name="Fargo D.C."/>
            <person name="Farman M.L."/>
            <person name="Gathman A.C."/>
            <person name="Goldberg J."/>
            <person name="Guigo R."/>
            <person name="Hoegger P.J."/>
            <person name="Hooker J.B."/>
            <person name="Huggins A."/>
            <person name="James T.Y."/>
            <person name="Kamada T."/>
            <person name="Kilaru S."/>
            <person name="Kodira C."/>
            <person name="Kues U."/>
            <person name="Kupfer D."/>
            <person name="Kwan H.S."/>
            <person name="Lomsadze A."/>
            <person name="Li W."/>
            <person name="Lilly W.W."/>
            <person name="Ma L.J."/>
            <person name="Mackey A.J."/>
            <person name="Manning G."/>
            <person name="Martin F."/>
            <person name="Muraguchi H."/>
            <person name="Natvig D.O."/>
            <person name="Palmerini H."/>
            <person name="Ramesh M.A."/>
            <person name="Rehmeyer C.J."/>
            <person name="Roe B.A."/>
            <person name="Shenoy N."/>
            <person name="Stanke M."/>
            <person name="Ter-Hovhannisyan V."/>
            <person name="Tunlid A."/>
            <person name="Velagapudi R."/>
            <person name="Vision T.J."/>
            <person name="Zeng Q."/>
            <person name="Zolan M.E."/>
            <person name="Pukkila P.J."/>
        </authorList>
    </citation>
    <scope>NUCLEOTIDE SEQUENCE [LARGE SCALE GENOMIC DNA]</scope>
    <source>
        <strain evidence="9">Okayama-7 / 130 / ATCC MYA-4618 / FGSC 9003</strain>
    </source>
</reference>
<name>A8P563_COPC7</name>
<feature type="compositionally biased region" description="Basic and acidic residues" evidence="7">
    <location>
        <begin position="23"/>
        <end position="35"/>
    </location>
</feature>
<dbReference type="RefSeq" id="XP_001838884.2">
    <property type="nucleotide sequence ID" value="XM_001838832.2"/>
</dbReference>
<evidence type="ECO:0000256" key="1">
    <source>
        <dbReference type="ARBA" id="ARBA00022723"/>
    </source>
</evidence>
<dbReference type="GO" id="GO:0003924">
    <property type="term" value="F:GTPase activity"/>
    <property type="evidence" value="ECO:0007669"/>
    <property type="project" value="InterPro"/>
</dbReference>
<dbReference type="PROSITE" id="PS51882">
    <property type="entry name" value="G_ALPHA"/>
    <property type="match status" value="1"/>
</dbReference>
<feature type="binding site" evidence="5">
    <location>
        <begin position="279"/>
        <end position="285"/>
    </location>
    <ligand>
        <name>GTP</name>
        <dbReference type="ChEBI" id="CHEBI:37565"/>
    </ligand>
</feature>
<keyword evidence="2 5" id="KW-0547">Nucleotide-binding</keyword>
<dbReference type="InterPro" id="IPR027417">
    <property type="entry name" value="P-loop_NTPase"/>
</dbReference>
<comment type="caution">
    <text evidence="8">The sequence shown here is derived from an EMBL/GenBank/DDBJ whole genome shotgun (WGS) entry which is preliminary data.</text>
</comment>
<proteinExistence type="predicted"/>
<dbReference type="GO" id="GO:0005525">
    <property type="term" value="F:GTP binding"/>
    <property type="evidence" value="ECO:0007669"/>
    <property type="project" value="UniProtKB-KW"/>
</dbReference>
<evidence type="ECO:0000256" key="5">
    <source>
        <dbReference type="PIRSR" id="PIRSR601019-1"/>
    </source>
</evidence>
<dbReference type="PRINTS" id="PR00318">
    <property type="entry name" value="GPROTEINA"/>
</dbReference>
<dbReference type="EMBL" id="AACS02000011">
    <property type="protein sequence ID" value="EAU82928.2"/>
    <property type="molecule type" value="Genomic_DNA"/>
</dbReference>
<feature type="binding site" evidence="5">
    <location>
        <begin position="347"/>
        <end position="350"/>
    </location>
    <ligand>
        <name>GTP</name>
        <dbReference type="ChEBI" id="CHEBI:37565"/>
    </ligand>
</feature>
<dbReference type="Pfam" id="PF00503">
    <property type="entry name" value="G-alpha"/>
    <property type="match status" value="2"/>
</dbReference>
<dbReference type="STRING" id="240176.A8P563"/>
<gene>
    <name evidence="8" type="ORF">CC1G_12358</name>
</gene>
<accession>A8P563</accession>
<dbReference type="GO" id="GO:0031683">
    <property type="term" value="F:G-protein beta/gamma-subunit complex binding"/>
    <property type="evidence" value="ECO:0007669"/>
    <property type="project" value="InterPro"/>
</dbReference>
<evidence type="ECO:0000313" key="8">
    <source>
        <dbReference type="EMBL" id="EAU82928.2"/>
    </source>
</evidence>
<dbReference type="SMART" id="SM00275">
    <property type="entry name" value="G_alpha"/>
    <property type="match status" value="1"/>
</dbReference>
<dbReference type="SUPFAM" id="SSF52540">
    <property type="entry name" value="P-loop containing nucleoside triphosphate hydrolases"/>
    <property type="match status" value="1"/>
</dbReference>
<dbReference type="Gene3D" id="3.40.50.300">
    <property type="entry name" value="P-loop containing nucleotide triphosphate hydrolases"/>
    <property type="match status" value="1"/>
</dbReference>
<dbReference type="Gene3D" id="1.10.400.10">
    <property type="entry name" value="GI Alpha 1, domain 2-like"/>
    <property type="match status" value="1"/>
</dbReference>
<keyword evidence="3 5" id="KW-0342">GTP-binding</keyword>
<feature type="region of interest" description="Disordered" evidence="7">
    <location>
        <begin position="1"/>
        <end position="35"/>
    </location>
</feature>
<keyword evidence="6" id="KW-0460">Magnesium</keyword>
<keyword evidence="9" id="KW-1185">Reference proteome</keyword>
<dbReference type="PANTHER" id="PTHR10218">
    <property type="entry name" value="GTP-BINDING PROTEIN ALPHA SUBUNIT"/>
    <property type="match status" value="1"/>
</dbReference>